<gene>
    <name evidence="10" type="ORF">CU098_003424</name>
</gene>
<feature type="compositionally biased region" description="Low complexity" evidence="8">
    <location>
        <begin position="64"/>
        <end position="74"/>
    </location>
</feature>
<dbReference type="InterPro" id="IPR011011">
    <property type="entry name" value="Znf_FYVE_PHD"/>
</dbReference>
<evidence type="ECO:0000256" key="6">
    <source>
        <dbReference type="PROSITE-ProRule" id="PRU00146"/>
    </source>
</evidence>
<feature type="compositionally biased region" description="Polar residues" evidence="8">
    <location>
        <begin position="53"/>
        <end position="63"/>
    </location>
</feature>
<feature type="region of interest" description="Disordered" evidence="8">
    <location>
        <begin position="1"/>
        <end position="21"/>
    </location>
</feature>
<feature type="domain" description="PHD-type" evidence="9">
    <location>
        <begin position="156"/>
        <end position="207"/>
    </location>
</feature>
<comment type="subcellular location">
    <subcellularLocation>
        <location evidence="1">Nucleus</location>
    </subcellularLocation>
</comment>
<keyword evidence="4" id="KW-0862">Zinc</keyword>
<evidence type="ECO:0000256" key="3">
    <source>
        <dbReference type="ARBA" id="ARBA00022771"/>
    </source>
</evidence>
<dbReference type="PROSITE" id="PS01359">
    <property type="entry name" value="ZF_PHD_1"/>
    <property type="match status" value="1"/>
</dbReference>
<evidence type="ECO:0000256" key="2">
    <source>
        <dbReference type="ARBA" id="ARBA00022723"/>
    </source>
</evidence>
<dbReference type="PANTHER" id="PTHR46174">
    <property type="entry name" value="CXXC-TYPE ZINC FINGER PROTEIN 1"/>
    <property type="match status" value="1"/>
</dbReference>
<dbReference type="STRING" id="4846.A0A367J590"/>
<evidence type="ECO:0000256" key="4">
    <source>
        <dbReference type="ARBA" id="ARBA00022833"/>
    </source>
</evidence>
<accession>A0A367J590</accession>
<dbReference type="Gene3D" id="3.30.40.10">
    <property type="entry name" value="Zinc/RING finger domain, C3HC4 (zinc finger)"/>
    <property type="match status" value="1"/>
</dbReference>
<dbReference type="EMBL" id="PJQM01004319">
    <property type="protein sequence ID" value="RCH84881.1"/>
    <property type="molecule type" value="Genomic_DNA"/>
</dbReference>
<sequence>MKEENIGVMSEKNVPRPSSYSPLALQTKPFHHLPLRKRPPMEGTFKKHHVETQWHQTSTYPPGSSNNSHSASMSSFKKTPLKKAYPYFKSKPVYSPNKNQIINPLFNPVHYQATEQVIHSFKAAWLHSNETKKPAAIKKTSADQKKTTSKSHVDGKKYCVCQTCYDATKFMIACDRCDDWFHGECIGIDEKESEFIDLYFCDTCWQVTGKKTSWKPTCANPNCLKPANSGHLSKYCSDSCGLQVARARLEWIEIKRRNHSIPIAEFCLARQRQLRIHSFADRQDRQRLVEIRQEAAGIRDKLELLNTKKSIAASNTTLCGFDSRFMWPDALWKSPPSFTVCQGEHCTLHPQWQELMLLVLVKEKNDLCDQLIRLEKEKNQIKARMRKRRHDQDHLLNTTLEI</sequence>
<keyword evidence="3 6" id="KW-0863">Zinc-finger</keyword>
<dbReference type="InterPro" id="IPR013083">
    <property type="entry name" value="Znf_RING/FYVE/PHD"/>
</dbReference>
<dbReference type="InterPro" id="IPR019786">
    <property type="entry name" value="Zinc_finger_PHD-type_CS"/>
</dbReference>
<name>A0A367J590_RHIST</name>
<evidence type="ECO:0000256" key="7">
    <source>
        <dbReference type="SAM" id="Coils"/>
    </source>
</evidence>
<dbReference type="Proteomes" id="UP000253551">
    <property type="component" value="Unassembled WGS sequence"/>
</dbReference>
<dbReference type="AlphaFoldDB" id="A0A367J590"/>
<keyword evidence="11" id="KW-1185">Reference proteome</keyword>
<evidence type="ECO:0000256" key="5">
    <source>
        <dbReference type="ARBA" id="ARBA00023242"/>
    </source>
</evidence>
<feature type="region of interest" description="Disordered" evidence="8">
    <location>
        <begin position="52"/>
        <end position="74"/>
    </location>
</feature>
<proteinExistence type="predicted"/>
<dbReference type="GO" id="GO:0048188">
    <property type="term" value="C:Set1C/COMPASS complex"/>
    <property type="evidence" value="ECO:0007669"/>
    <property type="project" value="InterPro"/>
</dbReference>
<keyword evidence="7" id="KW-0175">Coiled coil</keyword>
<evidence type="ECO:0000313" key="11">
    <source>
        <dbReference type="Proteomes" id="UP000253551"/>
    </source>
</evidence>
<reference evidence="10 11" key="1">
    <citation type="journal article" date="2018" name="G3 (Bethesda)">
        <title>Phylogenetic and Phylogenomic Definition of Rhizopus Species.</title>
        <authorList>
            <person name="Gryganskyi A.P."/>
            <person name="Golan J."/>
            <person name="Dolatabadi S."/>
            <person name="Mondo S."/>
            <person name="Robb S."/>
            <person name="Idnurm A."/>
            <person name="Muszewska A."/>
            <person name="Steczkiewicz K."/>
            <person name="Masonjones S."/>
            <person name="Liao H.L."/>
            <person name="Gajdeczka M.T."/>
            <person name="Anike F."/>
            <person name="Vuek A."/>
            <person name="Anishchenko I.M."/>
            <person name="Voigt K."/>
            <person name="de Hoog G.S."/>
            <person name="Smith M.E."/>
            <person name="Heitman J."/>
            <person name="Vilgalys R."/>
            <person name="Stajich J.E."/>
        </authorList>
    </citation>
    <scope>NUCLEOTIDE SEQUENCE [LARGE SCALE GENOMIC DNA]</scope>
    <source>
        <strain evidence="10 11">LSU 92-RS-03</strain>
    </source>
</reference>
<dbReference type="Pfam" id="PF00628">
    <property type="entry name" value="PHD"/>
    <property type="match status" value="1"/>
</dbReference>
<dbReference type="PROSITE" id="PS50016">
    <property type="entry name" value="ZF_PHD_2"/>
    <property type="match status" value="1"/>
</dbReference>
<dbReference type="GO" id="GO:0045893">
    <property type="term" value="P:positive regulation of DNA-templated transcription"/>
    <property type="evidence" value="ECO:0007669"/>
    <property type="project" value="TreeGrafter"/>
</dbReference>
<evidence type="ECO:0000256" key="1">
    <source>
        <dbReference type="ARBA" id="ARBA00004123"/>
    </source>
</evidence>
<dbReference type="GO" id="GO:0008270">
    <property type="term" value="F:zinc ion binding"/>
    <property type="evidence" value="ECO:0007669"/>
    <property type="project" value="UniProtKB-KW"/>
</dbReference>
<keyword evidence="2" id="KW-0479">Metal-binding</keyword>
<dbReference type="SUPFAM" id="SSF57903">
    <property type="entry name" value="FYVE/PHD zinc finger"/>
    <property type="match status" value="1"/>
</dbReference>
<evidence type="ECO:0000259" key="9">
    <source>
        <dbReference type="PROSITE" id="PS50016"/>
    </source>
</evidence>
<dbReference type="SMART" id="SM00249">
    <property type="entry name" value="PHD"/>
    <property type="match status" value="1"/>
</dbReference>
<evidence type="ECO:0000256" key="8">
    <source>
        <dbReference type="SAM" id="MobiDB-lite"/>
    </source>
</evidence>
<keyword evidence="5" id="KW-0539">Nucleus</keyword>
<evidence type="ECO:0000313" key="10">
    <source>
        <dbReference type="EMBL" id="RCH84881.1"/>
    </source>
</evidence>
<dbReference type="OrthoDB" id="436852at2759"/>
<protein>
    <recommendedName>
        <fullName evidence="9">PHD-type domain-containing protein</fullName>
    </recommendedName>
</protein>
<dbReference type="InterPro" id="IPR001965">
    <property type="entry name" value="Znf_PHD"/>
</dbReference>
<organism evidence="10 11">
    <name type="scientific">Rhizopus stolonifer</name>
    <name type="common">Rhizopus nigricans</name>
    <dbReference type="NCBI Taxonomy" id="4846"/>
    <lineage>
        <taxon>Eukaryota</taxon>
        <taxon>Fungi</taxon>
        <taxon>Fungi incertae sedis</taxon>
        <taxon>Mucoromycota</taxon>
        <taxon>Mucoromycotina</taxon>
        <taxon>Mucoromycetes</taxon>
        <taxon>Mucorales</taxon>
        <taxon>Mucorineae</taxon>
        <taxon>Rhizopodaceae</taxon>
        <taxon>Rhizopus</taxon>
    </lineage>
</organism>
<comment type="caution">
    <text evidence="10">The sequence shown here is derived from an EMBL/GenBank/DDBJ whole genome shotgun (WGS) entry which is preliminary data.</text>
</comment>
<dbReference type="InterPro" id="IPR037869">
    <property type="entry name" value="Spp1/CFP1"/>
</dbReference>
<dbReference type="InterPro" id="IPR019787">
    <property type="entry name" value="Znf_PHD-finger"/>
</dbReference>
<feature type="coiled-coil region" evidence="7">
    <location>
        <begin position="364"/>
        <end position="391"/>
    </location>
</feature>
<dbReference type="PANTHER" id="PTHR46174:SF1">
    <property type="entry name" value="CXXC-TYPE ZINC FINGER PROTEIN 1"/>
    <property type="match status" value="1"/>
</dbReference>